<comment type="caution">
    <text evidence="10">The sequence shown here is derived from an EMBL/GenBank/DDBJ whole genome shotgun (WGS) entry which is preliminary data.</text>
</comment>
<comment type="catalytic activity">
    <reaction evidence="1">
        <text>a ribonucleoside 3'-phosphate + H2O = a ribonucleoside + phosphate</text>
        <dbReference type="Rhea" id="RHEA:10144"/>
        <dbReference type="ChEBI" id="CHEBI:13197"/>
        <dbReference type="ChEBI" id="CHEBI:15377"/>
        <dbReference type="ChEBI" id="CHEBI:18254"/>
        <dbReference type="ChEBI" id="CHEBI:43474"/>
        <dbReference type="EC" id="3.1.3.6"/>
    </reaction>
</comment>
<dbReference type="Gene3D" id="3.60.21.10">
    <property type="match status" value="1"/>
</dbReference>
<dbReference type="InterPro" id="IPR004843">
    <property type="entry name" value="Calcineurin-like_PHP"/>
</dbReference>
<evidence type="ECO:0000256" key="6">
    <source>
        <dbReference type="ARBA" id="ARBA00022801"/>
    </source>
</evidence>
<keyword evidence="11" id="KW-1185">Reference proteome</keyword>
<evidence type="ECO:0000313" key="11">
    <source>
        <dbReference type="Proteomes" id="UP001290455"/>
    </source>
</evidence>
<keyword evidence="7" id="KW-0511">Multifunctional enzyme</keyword>
<dbReference type="PROSITE" id="PS00785">
    <property type="entry name" value="5_NUCLEOTIDASE_1"/>
    <property type="match status" value="1"/>
</dbReference>
<comment type="similarity">
    <text evidence="5 8">Belongs to the 5'-nucleotidase family.</text>
</comment>
<dbReference type="RefSeq" id="WP_322446813.1">
    <property type="nucleotide sequence ID" value="NZ_JAXOFX010000007.1"/>
</dbReference>
<evidence type="ECO:0000256" key="3">
    <source>
        <dbReference type="ARBA" id="ARBA00001968"/>
    </source>
</evidence>
<dbReference type="Proteomes" id="UP001290455">
    <property type="component" value="Unassembled WGS sequence"/>
</dbReference>
<evidence type="ECO:0000256" key="8">
    <source>
        <dbReference type="RuleBase" id="RU362119"/>
    </source>
</evidence>
<dbReference type="EMBL" id="JAXOFX010000007">
    <property type="protein sequence ID" value="MDZ5472512.1"/>
    <property type="molecule type" value="Genomic_DNA"/>
</dbReference>
<comment type="cofactor">
    <cofactor evidence="3">
        <name>a divalent metal cation</name>
        <dbReference type="ChEBI" id="CHEBI:60240"/>
    </cofactor>
</comment>
<evidence type="ECO:0000256" key="5">
    <source>
        <dbReference type="ARBA" id="ARBA00006654"/>
    </source>
</evidence>
<sequence length="392" mass="44194">MMGMDKRKRIIFFTVIVPIIALFCHFPVVKAEELPASTVHLRILETTDLHGNMLDYDYRKKRETIEFGLARTATLIKKARNEVQNSLLFDNGDLLVGNALGEYAVKKYKENPKYFFHPVYKIMNSLHYDAATLGNHEFNYGLDFLLDSIKGAKFPYVNANVYVDDHNDVEVDDINFFNPYVILNKQVVDTNGQTHNIKVGVIGLLTPIFYAWDIEHVRGMAKVKSLVQTAEHFVPIMKQKGADVIVVLAHSGIGADKRLKDQEGNNLFNLSKVKGIDAILFGHSHSVFPGRDDLKNRPGINNEKGTINGVAAVQAGFWGNHLGIIDLNLQHINGEWKVMDSQSEVQSIFRIINGKKKPNVNPDPEIHALMEESHLNTLMYLEESNLGFPLSP</sequence>
<proteinExistence type="inferred from homology"/>
<dbReference type="PRINTS" id="PR01607">
    <property type="entry name" value="APYRASEFAMLY"/>
</dbReference>
<dbReference type="PANTHER" id="PTHR11575">
    <property type="entry name" value="5'-NUCLEOTIDASE-RELATED"/>
    <property type="match status" value="1"/>
</dbReference>
<dbReference type="PANTHER" id="PTHR11575:SF6">
    <property type="entry name" value="2',3'-CYCLIC-NUCLEOTIDE 2'-PHOSPHODIESTERASE_3'-NUCLEOTIDASE"/>
    <property type="match status" value="1"/>
</dbReference>
<accession>A0ABU5IZF0</accession>
<dbReference type="SUPFAM" id="SSF56300">
    <property type="entry name" value="Metallo-dependent phosphatases"/>
    <property type="match status" value="1"/>
</dbReference>
<dbReference type="InterPro" id="IPR029052">
    <property type="entry name" value="Metallo-depent_PP-like"/>
</dbReference>
<protein>
    <submittedName>
        <fullName evidence="10">Metallophosphoesterase</fullName>
    </submittedName>
</protein>
<dbReference type="CDD" id="cd07410">
    <property type="entry name" value="MPP_CpdB_N"/>
    <property type="match status" value="1"/>
</dbReference>
<feature type="domain" description="Calcineurin-like phosphoesterase" evidence="9">
    <location>
        <begin position="41"/>
        <end position="286"/>
    </location>
</feature>
<organism evidence="10 11">
    <name type="scientific">Robertmurraya mangrovi</name>
    <dbReference type="NCBI Taxonomy" id="3098077"/>
    <lineage>
        <taxon>Bacteria</taxon>
        <taxon>Bacillati</taxon>
        <taxon>Bacillota</taxon>
        <taxon>Bacilli</taxon>
        <taxon>Bacillales</taxon>
        <taxon>Bacillaceae</taxon>
        <taxon>Robertmurraya</taxon>
    </lineage>
</organism>
<evidence type="ECO:0000259" key="9">
    <source>
        <dbReference type="Pfam" id="PF00149"/>
    </source>
</evidence>
<evidence type="ECO:0000313" key="10">
    <source>
        <dbReference type="EMBL" id="MDZ5472512.1"/>
    </source>
</evidence>
<evidence type="ECO:0000256" key="2">
    <source>
        <dbReference type="ARBA" id="ARBA00001730"/>
    </source>
</evidence>
<dbReference type="Pfam" id="PF00149">
    <property type="entry name" value="Metallophos"/>
    <property type="match status" value="1"/>
</dbReference>
<evidence type="ECO:0000256" key="4">
    <source>
        <dbReference type="ARBA" id="ARBA00004196"/>
    </source>
</evidence>
<evidence type="ECO:0000256" key="1">
    <source>
        <dbReference type="ARBA" id="ARBA00000527"/>
    </source>
</evidence>
<dbReference type="PROSITE" id="PS00786">
    <property type="entry name" value="5_NUCLEOTIDASE_2"/>
    <property type="match status" value="1"/>
</dbReference>
<dbReference type="InterPro" id="IPR006146">
    <property type="entry name" value="5'-Nucleotdase_CS"/>
</dbReference>
<keyword evidence="8" id="KW-0547">Nucleotide-binding</keyword>
<keyword evidence="6 8" id="KW-0378">Hydrolase</keyword>
<gene>
    <name evidence="10" type="ORF">SM124_12200</name>
</gene>
<reference evidence="10 11" key="1">
    <citation type="submission" date="2023-11" db="EMBL/GenBank/DDBJ databases">
        <title>Bacillus jintuensis, isolated from a mudflat on the Beibu Gulf coast.</title>
        <authorList>
            <person name="Li M."/>
        </authorList>
    </citation>
    <scope>NUCLEOTIDE SEQUENCE [LARGE SCALE GENOMIC DNA]</scope>
    <source>
        <strain evidence="10 11">31A1R</strain>
    </source>
</reference>
<evidence type="ECO:0000256" key="7">
    <source>
        <dbReference type="ARBA" id="ARBA00023268"/>
    </source>
</evidence>
<comment type="subcellular location">
    <subcellularLocation>
        <location evidence="4">Cell envelope</location>
    </subcellularLocation>
</comment>
<dbReference type="InterPro" id="IPR041827">
    <property type="entry name" value="CpdB_N"/>
</dbReference>
<name>A0ABU5IZF0_9BACI</name>
<dbReference type="InterPro" id="IPR006179">
    <property type="entry name" value="5_nucleotidase/apyrase"/>
</dbReference>
<comment type="catalytic activity">
    <reaction evidence="2">
        <text>a nucleoside 2',3'-cyclic phosphate + H2O = a nucleoside 3'-phosphate + H(+)</text>
        <dbReference type="Rhea" id="RHEA:19621"/>
        <dbReference type="ChEBI" id="CHEBI:15377"/>
        <dbReference type="ChEBI" id="CHEBI:15378"/>
        <dbReference type="ChEBI" id="CHEBI:66949"/>
        <dbReference type="ChEBI" id="CHEBI:66954"/>
        <dbReference type="EC" id="3.1.4.16"/>
    </reaction>
</comment>